<dbReference type="AlphaFoldDB" id="A0A7S0JDM8"/>
<keyword evidence="1" id="KW-0812">Transmembrane</keyword>
<dbReference type="InterPro" id="IPR006461">
    <property type="entry name" value="PLAC_motif_containing"/>
</dbReference>
<reference evidence="2" key="1">
    <citation type="submission" date="2021-01" db="EMBL/GenBank/DDBJ databases">
        <authorList>
            <person name="Corre E."/>
            <person name="Pelletier E."/>
            <person name="Niang G."/>
            <person name="Scheremetjew M."/>
            <person name="Finn R."/>
            <person name="Kale V."/>
            <person name="Holt S."/>
            <person name="Cochrane G."/>
            <person name="Meng A."/>
            <person name="Brown T."/>
            <person name="Cohen L."/>
        </authorList>
    </citation>
    <scope>NUCLEOTIDE SEQUENCE</scope>
    <source>
        <strain evidence="2">RCC1130</strain>
    </source>
</reference>
<gene>
    <name evidence="2" type="ORF">CLEP1334_LOCUS23943</name>
</gene>
<protein>
    <submittedName>
        <fullName evidence="2">Uncharacterized protein</fullName>
    </submittedName>
</protein>
<keyword evidence="1" id="KW-0472">Membrane</keyword>
<sequence>MEQANLRLLRPQRLRAPVLLRPGPVLVLRLPVDQGGGRRAPQARRLVRRVLPALGCADFALALIGLPALAQLITRFVLRQELVRKYNIDENDCTTFCCVFWCGSCAACQQSNEMFEREGLVFDGCTRARRDAPNDLTTLIGRTPGSSEGSEA</sequence>
<proteinExistence type="predicted"/>
<evidence type="ECO:0000313" key="2">
    <source>
        <dbReference type="EMBL" id="CAD8548653.1"/>
    </source>
</evidence>
<organism evidence="2">
    <name type="scientific">Calcidiscus leptoporus</name>
    <dbReference type="NCBI Taxonomy" id="127549"/>
    <lineage>
        <taxon>Eukaryota</taxon>
        <taxon>Haptista</taxon>
        <taxon>Haptophyta</taxon>
        <taxon>Prymnesiophyceae</taxon>
        <taxon>Coccolithales</taxon>
        <taxon>Calcidiscaceae</taxon>
        <taxon>Calcidiscus</taxon>
    </lineage>
</organism>
<name>A0A7S0JDM8_9EUKA</name>
<feature type="transmembrane region" description="Helical" evidence="1">
    <location>
        <begin position="59"/>
        <end position="78"/>
    </location>
</feature>
<dbReference type="Pfam" id="PF04749">
    <property type="entry name" value="PLAC8"/>
    <property type="match status" value="1"/>
</dbReference>
<evidence type="ECO:0000256" key="1">
    <source>
        <dbReference type="SAM" id="Phobius"/>
    </source>
</evidence>
<dbReference type="EMBL" id="HBER01047778">
    <property type="protein sequence ID" value="CAD8548653.1"/>
    <property type="molecule type" value="Transcribed_RNA"/>
</dbReference>
<accession>A0A7S0JDM8</accession>
<keyword evidence="1" id="KW-1133">Transmembrane helix</keyword>